<keyword evidence="4" id="KW-0479">Metal-binding</keyword>
<dbReference type="GO" id="GO:0005737">
    <property type="term" value="C:cytoplasm"/>
    <property type="evidence" value="ECO:0007669"/>
    <property type="project" value="TreeGrafter"/>
</dbReference>
<dbReference type="FunCoup" id="A0A0J6WTF0">
    <property type="interactions" value="117"/>
</dbReference>
<comment type="subunit">
    <text evidence="3">Monomer.</text>
</comment>
<comment type="catalytic activity">
    <reaction evidence="8">
        <text>2-oxo-dATP + H2O = 2-oxo-dAMP + diphosphate + H(+)</text>
        <dbReference type="Rhea" id="RHEA:31583"/>
        <dbReference type="ChEBI" id="CHEBI:15377"/>
        <dbReference type="ChEBI" id="CHEBI:15378"/>
        <dbReference type="ChEBI" id="CHEBI:33019"/>
        <dbReference type="ChEBI" id="CHEBI:63212"/>
        <dbReference type="ChEBI" id="CHEBI:77897"/>
        <dbReference type="EC" id="3.6.1.56"/>
    </reaction>
    <physiologicalReaction direction="left-to-right" evidence="8">
        <dbReference type="Rhea" id="RHEA:31584"/>
    </physiologicalReaction>
</comment>
<dbReference type="InterPro" id="IPR000086">
    <property type="entry name" value="NUDIX_hydrolase_dom"/>
</dbReference>
<dbReference type="InterPro" id="IPR020084">
    <property type="entry name" value="NUDIX_hydrolase_CS"/>
</dbReference>
<dbReference type="PANTHER" id="PTHR43758">
    <property type="entry name" value="7,8-DIHYDRO-8-OXOGUANINE TRIPHOSPHATASE"/>
    <property type="match status" value="1"/>
</dbReference>
<dbReference type="InParanoid" id="A0A0J6WTF0"/>
<feature type="domain" description="Nudix hydrolase" evidence="22">
    <location>
        <begin position="1"/>
        <end position="130"/>
    </location>
</feature>
<dbReference type="PROSITE" id="PS00893">
    <property type="entry name" value="NUDIX_BOX"/>
    <property type="match status" value="1"/>
</dbReference>
<dbReference type="STRING" id="39029.BSR42_04060"/>
<name>A0A0J6WTF0_9FIRM</name>
<dbReference type="Pfam" id="PF00293">
    <property type="entry name" value="NUDIX"/>
    <property type="match status" value="1"/>
</dbReference>
<dbReference type="EC" id="3.6.1.56" evidence="11"/>
<organism evidence="23 24">
    <name type="scientific">Megasphaera cerevisiae DSM 20462</name>
    <dbReference type="NCBI Taxonomy" id="1122219"/>
    <lineage>
        <taxon>Bacteria</taxon>
        <taxon>Bacillati</taxon>
        <taxon>Bacillota</taxon>
        <taxon>Negativicutes</taxon>
        <taxon>Veillonellales</taxon>
        <taxon>Veillonellaceae</taxon>
        <taxon>Megasphaera</taxon>
    </lineage>
</organism>
<comment type="catalytic activity">
    <reaction evidence="20">
        <text>N(6)-methyl-dATP + H2O = N(6)-methyl-dAMP + diphosphate + H(+)</text>
        <dbReference type="Rhea" id="RHEA:67604"/>
        <dbReference type="ChEBI" id="CHEBI:15377"/>
        <dbReference type="ChEBI" id="CHEBI:15378"/>
        <dbReference type="ChEBI" id="CHEBI:33019"/>
        <dbReference type="ChEBI" id="CHEBI:169976"/>
        <dbReference type="ChEBI" id="CHEBI:172872"/>
    </reaction>
    <physiologicalReaction direction="left-to-right" evidence="20">
        <dbReference type="Rhea" id="RHEA:67605"/>
    </physiologicalReaction>
</comment>
<dbReference type="RefSeq" id="WP_048515412.1">
    <property type="nucleotide sequence ID" value="NZ_FUXD01000053.1"/>
</dbReference>
<comment type="cofactor">
    <cofactor evidence="1">
        <name>Mg(2+)</name>
        <dbReference type="ChEBI" id="CHEBI:18420"/>
    </cofactor>
</comment>
<dbReference type="EMBL" id="LEKT01000065">
    <property type="protein sequence ID" value="KMO85438.1"/>
    <property type="molecule type" value="Genomic_DNA"/>
</dbReference>
<dbReference type="InterPro" id="IPR015797">
    <property type="entry name" value="NUDIX_hydrolase-like_dom_sf"/>
</dbReference>
<comment type="catalytic activity">
    <reaction evidence="9">
        <text>8-oxo-dGTP + H2O = 8-oxo-dGMP + diphosphate + H(+)</text>
        <dbReference type="Rhea" id="RHEA:31575"/>
        <dbReference type="ChEBI" id="CHEBI:15377"/>
        <dbReference type="ChEBI" id="CHEBI:15378"/>
        <dbReference type="ChEBI" id="CHEBI:33019"/>
        <dbReference type="ChEBI" id="CHEBI:63224"/>
        <dbReference type="ChEBI" id="CHEBI:77896"/>
    </reaction>
    <physiologicalReaction direction="left-to-right" evidence="9">
        <dbReference type="Rhea" id="RHEA:31576"/>
    </physiologicalReaction>
</comment>
<dbReference type="PATRIC" id="fig|1122219.3.peg.2957"/>
<evidence type="ECO:0000256" key="18">
    <source>
        <dbReference type="ARBA" id="ARBA00048002"/>
    </source>
</evidence>
<evidence type="ECO:0000256" key="11">
    <source>
        <dbReference type="ARBA" id="ARBA00026103"/>
    </source>
</evidence>
<proteinExistence type="inferred from homology"/>
<evidence type="ECO:0000256" key="3">
    <source>
        <dbReference type="ARBA" id="ARBA00011245"/>
    </source>
</evidence>
<keyword evidence="5" id="KW-0378">Hydrolase</keyword>
<dbReference type="GO" id="GO:0042262">
    <property type="term" value="P:DNA protection"/>
    <property type="evidence" value="ECO:0007669"/>
    <property type="project" value="InterPro"/>
</dbReference>
<dbReference type="PROSITE" id="PS51462">
    <property type="entry name" value="NUDIX"/>
    <property type="match status" value="1"/>
</dbReference>
<dbReference type="AlphaFoldDB" id="A0A0J6WTF0"/>
<evidence type="ECO:0000256" key="9">
    <source>
        <dbReference type="ARBA" id="ARBA00024486"/>
    </source>
</evidence>
<protein>
    <recommendedName>
        <fullName evidence="12">Oxidized purine nucleoside triphosphate hydrolase</fullName>
        <ecNumber evidence="11">3.6.1.56</ecNumber>
    </recommendedName>
    <alternativeName>
        <fullName evidence="16">2-hydroxy-dATP diphosphatase</fullName>
    </alternativeName>
    <alternativeName>
        <fullName evidence="15">7,8-dihydro-8-oxoguanine triphosphatase</fullName>
    </alternativeName>
    <alternativeName>
        <fullName evidence="14">8-oxo-dGTPase</fullName>
    </alternativeName>
    <alternativeName>
        <fullName evidence="17">Methylated purine nucleoside triphosphate hydrolase</fullName>
    </alternativeName>
    <alternativeName>
        <fullName evidence="13">Nucleoside diphosphate-linked moiety X motif 1</fullName>
    </alternativeName>
</protein>
<evidence type="ECO:0000256" key="19">
    <source>
        <dbReference type="ARBA" id="ARBA00048894"/>
    </source>
</evidence>
<evidence type="ECO:0000256" key="7">
    <source>
        <dbReference type="ARBA" id="ARBA00024448"/>
    </source>
</evidence>
<evidence type="ECO:0000256" key="14">
    <source>
        <dbReference type="ARBA" id="ARBA00030634"/>
    </source>
</evidence>
<evidence type="ECO:0000313" key="24">
    <source>
        <dbReference type="Proteomes" id="UP000036503"/>
    </source>
</evidence>
<evidence type="ECO:0000256" key="15">
    <source>
        <dbReference type="ARBA" id="ARBA00030682"/>
    </source>
</evidence>
<evidence type="ECO:0000256" key="5">
    <source>
        <dbReference type="ARBA" id="ARBA00022801"/>
    </source>
</evidence>
<gene>
    <name evidence="23" type="ORF">AB840_13715</name>
</gene>
<keyword evidence="6" id="KW-0460">Magnesium</keyword>
<dbReference type="InterPro" id="IPR003563">
    <property type="entry name" value="8ODP"/>
</dbReference>
<comment type="catalytic activity">
    <reaction evidence="7">
        <text>8-oxo-dATP + H2O = 8-oxo-dAMP + diphosphate + H(+)</text>
        <dbReference type="Rhea" id="RHEA:65396"/>
        <dbReference type="ChEBI" id="CHEBI:15377"/>
        <dbReference type="ChEBI" id="CHEBI:15378"/>
        <dbReference type="ChEBI" id="CHEBI:33019"/>
        <dbReference type="ChEBI" id="CHEBI:71361"/>
        <dbReference type="ChEBI" id="CHEBI:172871"/>
    </reaction>
    <physiologicalReaction direction="left-to-right" evidence="7">
        <dbReference type="Rhea" id="RHEA:65397"/>
    </physiologicalReaction>
</comment>
<evidence type="ECO:0000256" key="4">
    <source>
        <dbReference type="ARBA" id="ARBA00022723"/>
    </source>
</evidence>
<comment type="similarity">
    <text evidence="2">Belongs to the Nudix hydrolase family.</text>
</comment>
<dbReference type="CDD" id="cd03427">
    <property type="entry name" value="NUDIX_MTH1_Nudt1"/>
    <property type="match status" value="1"/>
</dbReference>
<evidence type="ECO:0000256" key="12">
    <source>
        <dbReference type="ARBA" id="ARBA00026218"/>
    </source>
</evidence>
<evidence type="ECO:0000256" key="17">
    <source>
        <dbReference type="ARBA" id="ARBA00032071"/>
    </source>
</evidence>
<evidence type="ECO:0000256" key="1">
    <source>
        <dbReference type="ARBA" id="ARBA00001946"/>
    </source>
</evidence>
<evidence type="ECO:0000313" key="23">
    <source>
        <dbReference type="EMBL" id="KMO85438.1"/>
    </source>
</evidence>
<dbReference type="OrthoDB" id="9804563at2"/>
<accession>A0A0J6WTF0</accession>
<evidence type="ECO:0000256" key="8">
    <source>
        <dbReference type="ARBA" id="ARBA00024459"/>
    </source>
</evidence>
<dbReference type="Proteomes" id="UP000036503">
    <property type="component" value="Unassembled WGS sequence"/>
</dbReference>
<evidence type="ECO:0000256" key="21">
    <source>
        <dbReference type="ARBA" id="ARBA00053094"/>
    </source>
</evidence>
<comment type="function">
    <text evidence="21">Oxidized purine nucleoside triphosphate hydrolase which is a prominent sanitizer of the oxidized nucleotide pool. Catalyzes the hydrolysis of 2-oxo-dATP (2-hydroxy-dATP) into 2-oxo-dAMP. Also has a significant hydrolase activity toward 2-oxo-ATP, 8-oxo-dGTP and 8-oxo-dATP. Through the hydrolysis of oxidized purine nucleoside triphosphates, prevents their incorporation into DNA and the subsequent transversions A:T to C:G and G:C to T:A. Also catalyzes the hydrolysis of methylated purine nucleoside triphosphate preventing their integration into DNA. Through this antimutagenic activity protects cells from oxidative stress.</text>
</comment>
<comment type="catalytic activity">
    <reaction evidence="19">
        <text>O(6)-methyl-dGTP + H2O = O(6)-methyl-dGMP + diphosphate + H(+)</text>
        <dbReference type="Rhea" id="RHEA:67600"/>
        <dbReference type="ChEBI" id="CHEBI:15377"/>
        <dbReference type="ChEBI" id="CHEBI:15378"/>
        <dbReference type="ChEBI" id="CHEBI:33019"/>
        <dbReference type="ChEBI" id="CHEBI:169974"/>
        <dbReference type="ChEBI" id="CHEBI:169975"/>
    </reaction>
    <physiologicalReaction direction="left-to-right" evidence="19">
        <dbReference type="Rhea" id="RHEA:67601"/>
    </physiologicalReaction>
</comment>
<dbReference type="GO" id="GO:0008828">
    <property type="term" value="F:dATP diphosphatase activity"/>
    <property type="evidence" value="ECO:0007669"/>
    <property type="project" value="UniProtKB-EC"/>
</dbReference>
<evidence type="ECO:0000259" key="22">
    <source>
        <dbReference type="PROSITE" id="PS51462"/>
    </source>
</evidence>
<evidence type="ECO:0000256" key="2">
    <source>
        <dbReference type="ARBA" id="ARBA00005582"/>
    </source>
</evidence>
<sequence length="166" mass="19046">MRPTTLCFPVDTRGCLLLGKKKRGFGVSKWNGFGGKIEIGETFRQCAIRELDEETGIVALVDDLEAVGILDFRFSANPNLDHISYIYFIRNYKGIPKETEEMKPCWFPVQTIPYDEMWKGDRVWLPLLLNGHKIVGTICFEPDNETVQSIDINKVPVIEEKKCKYV</sequence>
<evidence type="ECO:0000256" key="6">
    <source>
        <dbReference type="ARBA" id="ARBA00022842"/>
    </source>
</evidence>
<evidence type="ECO:0000256" key="10">
    <source>
        <dbReference type="ARBA" id="ARBA00024596"/>
    </source>
</evidence>
<dbReference type="GO" id="GO:0046872">
    <property type="term" value="F:metal ion binding"/>
    <property type="evidence" value="ECO:0007669"/>
    <property type="project" value="UniProtKB-KW"/>
</dbReference>
<dbReference type="PRINTS" id="PR01403">
    <property type="entry name" value="8OXTPHPHTASE"/>
</dbReference>
<dbReference type="GO" id="GO:0008413">
    <property type="term" value="F:8-oxo-7,8-dihydroguanosine triphosphate pyrophosphatase activity"/>
    <property type="evidence" value="ECO:0007669"/>
    <property type="project" value="InterPro"/>
</dbReference>
<keyword evidence="24" id="KW-1185">Reference proteome</keyword>
<comment type="catalytic activity">
    <reaction evidence="10">
        <text>2-oxo-ATP + H2O = 2-oxo-AMP + diphosphate + H(+)</text>
        <dbReference type="Rhea" id="RHEA:67392"/>
        <dbReference type="ChEBI" id="CHEBI:15377"/>
        <dbReference type="ChEBI" id="CHEBI:15378"/>
        <dbReference type="ChEBI" id="CHEBI:33019"/>
        <dbReference type="ChEBI" id="CHEBI:71395"/>
        <dbReference type="ChEBI" id="CHEBI:172878"/>
    </reaction>
    <physiologicalReaction direction="left-to-right" evidence="10">
        <dbReference type="Rhea" id="RHEA:67393"/>
    </physiologicalReaction>
</comment>
<evidence type="ECO:0000256" key="13">
    <source>
        <dbReference type="ARBA" id="ARBA00029673"/>
    </source>
</evidence>
<dbReference type="Gene3D" id="3.90.79.10">
    <property type="entry name" value="Nucleoside Triphosphate Pyrophosphohydrolase"/>
    <property type="match status" value="1"/>
</dbReference>
<evidence type="ECO:0000256" key="20">
    <source>
        <dbReference type="ARBA" id="ARBA00049032"/>
    </source>
</evidence>
<dbReference type="SUPFAM" id="SSF55811">
    <property type="entry name" value="Nudix"/>
    <property type="match status" value="1"/>
</dbReference>
<comment type="catalytic activity">
    <reaction evidence="18">
        <text>N(6)-methyl-ATP + H2O = N(6)-methyl-AMP + diphosphate + H(+)</text>
        <dbReference type="Rhea" id="RHEA:67608"/>
        <dbReference type="ChEBI" id="CHEBI:15377"/>
        <dbReference type="ChEBI" id="CHEBI:15378"/>
        <dbReference type="ChEBI" id="CHEBI:33019"/>
        <dbReference type="ChEBI" id="CHEBI:144842"/>
        <dbReference type="ChEBI" id="CHEBI:172873"/>
    </reaction>
    <physiologicalReaction direction="left-to-right" evidence="18">
        <dbReference type="Rhea" id="RHEA:67609"/>
    </physiologicalReaction>
</comment>
<reference evidence="23 24" key="1">
    <citation type="submission" date="2015-06" db="EMBL/GenBank/DDBJ databases">
        <title>Draft genome sequence of beer spoilage bacterium Megasphaera cerevisiae type strain 20462.</title>
        <authorList>
            <person name="Kutumbaka K."/>
            <person name="Pasmowitz J."/>
            <person name="Mategko J."/>
            <person name="Reyes D."/>
            <person name="Friedrich A."/>
            <person name="Han S."/>
            <person name="Martens-Habbena W."/>
            <person name="Neal-McKinney J."/>
            <person name="Janagama H.K."/>
            <person name="Nadala C."/>
            <person name="Samadpour M."/>
        </authorList>
    </citation>
    <scope>NUCLEOTIDE SEQUENCE [LARGE SCALE GENOMIC DNA]</scope>
    <source>
        <strain evidence="23 24">DSM 20462</strain>
    </source>
</reference>
<evidence type="ECO:0000256" key="16">
    <source>
        <dbReference type="ARBA" id="ARBA00031927"/>
    </source>
</evidence>
<comment type="caution">
    <text evidence="23">The sequence shown here is derived from an EMBL/GenBank/DDBJ whole genome shotgun (WGS) entry which is preliminary data.</text>
</comment>
<dbReference type="PANTHER" id="PTHR43758:SF2">
    <property type="entry name" value="OXIDIZED PURINE NUCLEOSIDE TRIPHOSPHATE HYDROLASE"/>
    <property type="match status" value="1"/>
</dbReference>